<dbReference type="EMBL" id="CP014500">
    <property type="protein sequence ID" value="ANB10943.1"/>
    <property type="molecule type" value="Genomic_DNA"/>
</dbReference>
<dbReference type="OrthoDB" id="1555531at2759"/>
<dbReference type="PANTHER" id="PTHR11934:SF0">
    <property type="entry name" value="RIBOSE-5-PHOSPHATE ISOMERASE"/>
    <property type="match status" value="1"/>
</dbReference>
<protein>
    <recommendedName>
        <fullName evidence="5">Ribose-5-phosphate isomerase</fullName>
        <ecNumber evidence="4">5.3.1.6</ecNumber>
    </recommendedName>
    <alternativeName>
        <fullName evidence="8">D-ribose-5-phosphate ketol-isomerase</fullName>
    </alternativeName>
    <alternativeName>
        <fullName evidence="7">Phosphoriboisomerase</fullName>
    </alternativeName>
</protein>
<evidence type="ECO:0000256" key="7">
    <source>
        <dbReference type="ARBA" id="ARBA00029734"/>
    </source>
</evidence>
<evidence type="ECO:0000256" key="4">
    <source>
        <dbReference type="ARBA" id="ARBA00011959"/>
    </source>
</evidence>
<dbReference type="GeneID" id="30035791"/>
<accession>A0A167BXC1</accession>
<dbReference type="GO" id="GO:0005737">
    <property type="term" value="C:cytoplasm"/>
    <property type="evidence" value="ECO:0007669"/>
    <property type="project" value="TreeGrafter"/>
</dbReference>
<comment type="pathway">
    <text evidence="2">Carbohydrate degradation; pentose phosphate pathway; D-ribose 5-phosphate from D-ribulose 5-phosphate (non-oxidative stage): step 1/1.</text>
</comment>
<evidence type="ECO:0000256" key="6">
    <source>
        <dbReference type="ARBA" id="ARBA00023235"/>
    </source>
</evidence>
<keyword evidence="6 9" id="KW-0413">Isomerase</keyword>
<dbReference type="GO" id="GO:0009052">
    <property type="term" value="P:pentose-phosphate shunt, non-oxidative branch"/>
    <property type="evidence" value="ECO:0007669"/>
    <property type="project" value="InterPro"/>
</dbReference>
<dbReference type="EC" id="5.3.1.6" evidence="4"/>
<dbReference type="KEGG" id="slb:AWJ20_3737"/>
<dbReference type="PANTHER" id="PTHR11934">
    <property type="entry name" value="RIBOSE-5-PHOSPHATE ISOMERASE"/>
    <property type="match status" value="1"/>
</dbReference>
<reference evidence="9 10" key="1">
    <citation type="submission" date="2016-02" db="EMBL/GenBank/DDBJ databases">
        <title>Complete genome sequence and transcriptome regulation of the pentose utilising yeast Sugiyamaella lignohabitans.</title>
        <authorList>
            <person name="Bellasio M."/>
            <person name="Peymann A."/>
            <person name="Valli M."/>
            <person name="Sipitzky M."/>
            <person name="Graf A."/>
            <person name="Sauer M."/>
            <person name="Marx H."/>
            <person name="Mattanovich D."/>
        </authorList>
    </citation>
    <scope>NUCLEOTIDE SEQUENCE [LARGE SCALE GENOMIC DNA]</scope>
    <source>
        <strain evidence="9 10">CBS 10342</strain>
    </source>
</reference>
<organism evidence="9 10">
    <name type="scientific">Sugiyamaella lignohabitans</name>
    <dbReference type="NCBI Taxonomy" id="796027"/>
    <lineage>
        <taxon>Eukaryota</taxon>
        <taxon>Fungi</taxon>
        <taxon>Dikarya</taxon>
        <taxon>Ascomycota</taxon>
        <taxon>Saccharomycotina</taxon>
        <taxon>Dipodascomycetes</taxon>
        <taxon>Dipodascales</taxon>
        <taxon>Trichomonascaceae</taxon>
        <taxon>Sugiyamaella</taxon>
    </lineage>
</organism>
<dbReference type="UniPathway" id="UPA00115">
    <property type="reaction ID" value="UER00412"/>
</dbReference>
<proteinExistence type="inferred from homology"/>
<dbReference type="Gene3D" id="3.40.50.1360">
    <property type="match status" value="1"/>
</dbReference>
<sequence length="337" mass="35234">MYGRALGLGQGGGGARAPLSRIGRTPAGLVRPGACAASGLVVSRAGGCGEGLGVKDVSSGGKRPSSIQRSLLHRLRPGPSCVFIRSMSLRLGEISLVEKAKRAAAYKAVDEHFPADAKVVGIGSGSTVIYAVERIAQLAELRGIDLSKVTFVPTGFQSKQLIIGAGLNVASIDQFSVGDLDIVIDGADEVDDSLNCIKGGGACLFQEKLVGQCARKFVIVADSSKKSHKLGSKWIQGVPIEVIPMAYPKVEADLLRLGAKQITLRQGGKAKAGPVVTDNGNFILDTHFGSIEPSEVRNLDIKIKLLVGVVETGLFDYGAVAYFGETDGTASTFTRPE</sequence>
<evidence type="ECO:0000313" key="10">
    <source>
        <dbReference type="Proteomes" id="UP000189580"/>
    </source>
</evidence>
<keyword evidence="10" id="KW-1185">Reference proteome</keyword>
<dbReference type="Pfam" id="PF06026">
    <property type="entry name" value="Rib_5-P_isom_A"/>
    <property type="match status" value="1"/>
</dbReference>
<dbReference type="CDD" id="cd01398">
    <property type="entry name" value="RPI_A"/>
    <property type="match status" value="1"/>
</dbReference>
<comment type="catalytic activity">
    <reaction evidence="1">
        <text>aldehydo-D-ribose 5-phosphate = D-ribulose 5-phosphate</text>
        <dbReference type="Rhea" id="RHEA:14657"/>
        <dbReference type="ChEBI" id="CHEBI:58121"/>
        <dbReference type="ChEBI" id="CHEBI:58273"/>
        <dbReference type="EC" id="5.3.1.6"/>
    </reaction>
</comment>
<dbReference type="NCBIfam" id="TIGR00021">
    <property type="entry name" value="rpiA"/>
    <property type="match status" value="1"/>
</dbReference>
<dbReference type="Proteomes" id="UP000189580">
    <property type="component" value="Chromosome c"/>
</dbReference>
<dbReference type="FunFam" id="3.30.70.260:FF:000053">
    <property type="entry name" value="Ribose-5-phosphate isomerase, putative"/>
    <property type="match status" value="1"/>
</dbReference>
<evidence type="ECO:0000256" key="1">
    <source>
        <dbReference type="ARBA" id="ARBA00001713"/>
    </source>
</evidence>
<dbReference type="AlphaFoldDB" id="A0A167BXC1"/>
<dbReference type="Gene3D" id="3.30.70.260">
    <property type="match status" value="1"/>
</dbReference>
<comment type="similarity">
    <text evidence="3">Belongs to the ribose 5-phosphate isomerase family.</text>
</comment>
<dbReference type="SUPFAM" id="SSF100950">
    <property type="entry name" value="NagB/RpiA/CoA transferase-like"/>
    <property type="match status" value="1"/>
</dbReference>
<dbReference type="GO" id="GO:0004751">
    <property type="term" value="F:ribose-5-phosphate isomerase activity"/>
    <property type="evidence" value="ECO:0007669"/>
    <property type="project" value="UniProtKB-EC"/>
</dbReference>
<dbReference type="InterPro" id="IPR037171">
    <property type="entry name" value="NagB/RpiA_transferase-like"/>
</dbReference>
<gene>
    <name evidence="9" type="primary">RKI1</name>
    <name evidence="9" type="ORF">AWJ20_3737</name>
</gene>
<evidence type="ECO:0000256" key="3">
    <source>
        <dbReference type="ARBA" id="ARBA00008088"/>
    </source>
</evidence>
<evidence type="ECO:0000313" key="9">
    <source>
        <dbReference type="EMBL" id="ANB10943.1"/>
    </source>
</evidence>
<evidence type="ECO:0000256" key="8">
    <source>
        <dbReference type="ARBA" id="ARBA00032273"/>
    </source>
</evidence>
<dbReference type="InterPro" id="IPR004788">
    <property type="entry name" value="Ribose5P_isomerase_type_A"/>
</dbReference>
<name>A0A167BXC1_9ASCO</name>
<evidence type="ECO:0000256" key="2">
    <source>
        <dbReference type="ARBA" id="ARBA00004988"/>
    </source>
</evidence>
<dbReference type="RefSeq" id="XP_018733420.1">
    <property type="nucleotide sequence ID" value="XM_018880762.1"/>
</dbReference>
<dbReference type="SUPFAM" id="SSF75445">
    <property type="entry name" value="D-ribose-5-phosphate isomerase (RpiA), lid domain"/>
    <property type="match status" value="1"/>
</dbReference>
<dbReference type="FunFam" id="3.40.50.1360:FF:000014">
    <property type="entry name" value="Ribose 5-phosphate isomerase"/>
    <property type="match status" value="1"/>
</dbReference>
<dbReference type="GO" id="GO:0006014">
    <property type="term" value="P:D-ribose metabolic process"/>
    <property type="evidence" value="ECO:0007669"/>
    <property type="project" value="TreeGrafter"/>
</dbReference>
<evidence type="ECO:0000256" key="5">
    <source>
        <dbReference type="ARBA" id="ARBA00019150"/>
    </source>
</evidence>